<organism evidence="3 4">
    <name type="scientific">Paenibacillus borealis</name>
    <dbReference type="NCBI Taxonomy" id="160799"/>
    <lineage>
        <taxon>Bacteria</taxon>
        <taxon>Bacillati</taxon>
        <taxon>Bacillota</taxon>
        <taxon>Bacilli</taxon>
        <taxon>Bacillales</taxon>
        <taxon>Paenibacillaceae</taxon>
        <taxon>Paenibacillus</taxon>
    </lineage>
</organism>
<evidence type="ECO:0000313" key="4">
    <source>
        <dbReference type="Proteomes" id="UP000187412"/>
    </source>
</evidence>
<name>A0ABX3HIG6_PAEBO</name>
<dbReference type="InterPro" id="IPR050836">
    <property type="entry name" value="SDS22/Internalin_LRR"/>
</dbReference>
<gene>
    <name evidence="3" type="ORF">BSK56_09335</name>
</gene>
<proteinExistence type="predicted"/>
<comment type="caution">
    <text evidence="3">The sequence shown here is derived from an EMBL/GenBank/DDBJ whole genome shotgun (WGS) entry which is preliminary data.</text>
</comment>
<keyword evidence="1" id="KW-0433">Leucine-rich repeat</keyword>
<accession>A0ABX3HIG6</accession>
<evidence type="ECO:0000313" key="3">
    <source>
        <dbReference type="EMBL" id="OMD49544.1"/>
    </source>
</evidence>
<dbReference type="SUPFAM" id="SSF52058">
    <property type="entry name" value="L domain-like"/>
    <property type="match status" value="2"/>
</dbReference>
<reference evidence="3 4" key="1">
    <citation type="submission" date="2016-10" db="EMBL/GenBank/DDBJ databases">
        <title>Paenibacillus species isolates.</title>
        <authorList>
            <person name="Beno S.M."/>
        </authorList>
    </citation>
    <scope>NUCLEOTIDE SEQUENCE [LARGE SCALE GENOMIC DNA]</scope>
    <source>
        <strain evidence="3 4">FSL H7-0744</strain>
    </source>
</reference>
<dbReference type="RefSeq" id="WP_076110273.1">
    <property type="nucleotide sequence ID" value="NZ_MPTB01000009.1"/>
</dbReference>
<keyword evidence="4" id="KW-1185">Reference proteome</keyword>
<evidence type="ECO:0000256" key="1">
    <source>
        <dbReference type="ARBA" id="ARBA00022614"/>
    </source>
</evidence>
<sequence length="386" mass="43441">MDYAKSKAALADEAASYVENYKKYAWFHQPRSIYELDTLKLLQVKQITTYEPLKEFANLKKLEFGTTNSRLTLPDLAGLDSATSLEHLSFISKTTIKKNIETLSRLEHLESLQMFYVQHTLPDQLLSPLKSLKSVSFSKHNYDSQTVLPDSLETISMSFDEIEAVPGFAPAAGVKKVSLGGQTCQLESLDSFGVFPNVEEIRLIAPKKLVDLSYVSQLRKLKVLDANFAAASDLSPFYQHDSIEEIRLRGSSVESFQEMGICPNLKTLYLEKTKLNSIEGIREQFPHLELLWIWGTKVKNLEALTGMSSLINLDLTMLKPKSWEFISTLTGLETLDLCKTSFSDPSLLLNLPHLKKLRLSGSNVDSQSSEYKELEEEITGRNGKLS</sequence>
<evidence type="ECO:0000256" key="2">
    <source>
        <dbReference type="ARBA" id="ARBA00022737"/>
    </source>
</evidence>
<dbReference type="PANTHER" id="PTHR46652">
    <property type="entry name" value="LEUCINE-RICH REPEAT AND IQ DOMAIN-CONTAINING PROTEIN 1-RELATED"/>
    <property type="match status" value="1"/>
</dbReference>
<protein>
    <recommendedName>
        <fullName evidence="5">Leucine-rich repeat domain-containing protein</fullName>
    </recommendedName>
</protein>
<evidence type="ECO:0008006" key="5">
    <source>
        <dbReference type="Google" id="ProtNLM"/>
    </source>
</evidence>
<dbReference type="Gene3D" id="3.80.10.10">
    <property type="entry name" value="Ribonuclease Inhibitor"/>
    <property type="match status" value="1"/>
</dbReference>
<keyword evidence="2" id="KW-0677">Repeat</keyword>
<dbReference type="PANTHER" id="PTHR46652:SF3">
    <property type="entry name" value="LEUCINE-RICH REPEAT-CONTAINING PROTEIN 9"/>
    <property type="match status" value="1"/>
</dbReference>
<dbReference type="Proteomes" id="UP000187412">
    <property type="component" value="Unassembled WGS sequence"/>
</dbReference>
<dbReference type="EMBL" id="MPTB01000009">
    <property type="protein sequence ID" value="OMD49544.1"/>
    <property type="molecule type" value="Genomic_DNA"/>
</dbReference>
<dbReference type="InterPro" id="IPR032675">
    <property type="entry name" value="LRR_dom_sf"/>
</dbReference>